<keyword evidence="2" id="KW-1185">Reference proteome</keyword>
<gene>
    <name evidence="1" type="ORF">RHMOL_Rhmol11G0061300</name>
</gene>
<accession>A0ACC0LP28</accession>
<name>A0ACC0LP28_RHOML</name>
<reference evidence="1" key="1">
    <citation type="submission" date="2022-02" db="EMBL/GenBank/DDBJ databases">
        <title>Plant Genome Project.</title>
        <authorList>
            <person name="Zhang R.-G."/>
        </authorList>
    </citation>
    <scope>NUCLEOTIDE SEQUENCE</scope>
    <source>
        <strain evidence="1">AT1</strain>
    </source>
</reference>
<evidence type="ECO:0000313" key="1">
    <source>
        <dbReference type="EMBL" id="KAI8530471.1"/>
    </source>
</evidence>
<dbReference type="Proteomes" id="UP001062846">
    <property type="component" value="Chromosome 11"/>
</dbReference>
<dbReference type="EMBL" id="CM046398">
    <property type="protein sequence ID" value="KAI8530471.1"/>
    <property type="molecule type" value="Genomic_DNA"/>
</dbReference>
<organism evidence="1 2">
    <name type="scientific">Rhododendron molle</name>
    <name type="common">Chinese azalea</name>
    <name type="synonym">Azalea mollis</name>
    <dbReference type="NCBI Taxonomy" id="49168"/>
    <lineage>
        <taxon>Eukaryota</taxon>
        <taxon>Viridiplantae</taxon>
        <taxon>Streptophyta</taxon>
        <taxon>Embryophyta</taxon>
        <taxon>Tracheophyta</taxon>
        <taxon>Spermatophyta</taxon>
        <taxon>Magnoliopsida</taxon>
        <taxon>eudicotyledons</taxon>
        <taxon>Gunneridae</taxon>
        <taxon>Pentapetalae</taxon>
        <taxon>asterids</taxon>
        <taxon>Ericales</taxon>
        <taxon>Ericaceae</taxon>
        <taxon>Ericoideae</taxon>
        <taxon>Rhodoreae</taxon>
        <taxon>Rhododendron</taxon>
    </lineage>
</organism>
<protein>
    <submittedName>
        <fullName evidence="1">Uncharacterized protein</fullName>
    </submittedName>
</protein>
<proteinExistence type="predicted"/>
<comment type="caution">
    <text evidence="1">The sequence shown here is derived from an EMBL/GenBank/DDBJ whole genome shotgun (WGS) entry which is preliminary data.</text>
</comment>
<sequence>MRTAIIRTGSVPALNNSFVPGSLRAKDGSASPRISLRLNVSRRRRDSRLATGIRRASSESDMIRLERSFSGLRGVGSTSFTARIPEGEECVYGGFGRRNYWTQSGVPVKEAGLPGGGGGNGDWSAGKFTGGNADWSKMGAYYQEMLKTDPTNSLLLRNYAKFLDEVEGDMVKAEEYYGRAILASPGDGEVLALYGRLIWETQRDHDRAKLNFDQAIHSSPDDSMVMGSYAQFMWEAEEEDEYNEEGGDGRLQREYDPSTATVEAF</sequence>
<evidence type="ECO:0000313" key="2">
    <source>
        <dbReference type="Proteomes" id="UP001062846"/>
    </source>
</evidence>